<feature type="signal peptide" evidence="3">
    <location>
        <begin position="1"/>
        <end position="24"/>
    </location>
</feature>
<dbReference type="AlphaFoldDB" id="A0ABD3M4X4"/>
<evidence type="ECO:0000256" key="3">
    <source>
        <dbReference type="SAM" id="SignalP"/>
    </source>
</evidence>
<dbReference type="PANTHER" id="PTHR31906">
    <property type="entry name" value="PLASTID-LIPID-ASSOCIATED PROTEIN 4, CHLOROPLASTIC-RELATED"/>
    <property type="match status" value="1"/>
</dbReference>
<dbReference type="InterPro" id="IPR006843">
    <property type="entry name" value="PAP/fibrillin_dom"/>
</dbReference>
<name>A0ABD3M4X4_9STRA</name>
<protein>
    <recommendedName>
        <fullName evidence="4">Plastid lipid-associated protein/fibrillin conserved domain-containing protein</fullName>
    </recommendedName>
</protein>
<keyword evidence="2" id="KW-0934">Plastid</keyword>
<proteinExistence type="predicted"/>
<sequence length="280" mass="30853">MAVKMHSFLPILTAMAAMLSSAAAFQNLLPNLSSIFPPTKSQPRLLGDIELEDRLLAAIESNGQDNRLGNSETISSLVSQLEASSLSIPRPAIAPQIYGRWRLLQTTNADTASPIQRKAVDTTKFDIFQDIVFADSDDDNDENSSNKRLLVRQIVKFNDQNELSVDALASTSAYPLPELVDREGTGKILGLNILGVSLVGKEAEEDPSRPDARVKFVFDEGKFNLFGGSLVVPYPVPFRNPLFRDAVKGWIDVTYLSDRIRISRGNKGTTFVLKKVVDEE</sequence>
<dbReference type="GO" id="GO:0009536">
    <property type="term" value="C:plastid"/>
    <property type="evidence" value="ECO:0007669"/>
    <property type="project" value="UniProtKB-SubCell"/>
</dbReference>
<dbReference type="EMBL" id="JALLBG020000214">
    <property type="protein sequence ID" value="KAL3759061.1"/>
    <property type="molecule type" value="Genomic_DNA"/>
</dbReference>
<organism evidence="5 6">
    <name type="scientific">Discostella pseudostelligera</name>
    <dbReference type="NCBI Taxonomy" id="259834"/>
    <lineage>
        <taxon>Eukaryota</taxon>
        <taxon>Sar</taxon>
        <taxon>Stramenopiles</taxon>
        <taxon>Ochrophyta</taxon>
        <taxon>Bacillariophyta</taxon>
        <taxon>Coscinodiscophyceae</taxon>
        <taxon>Thalassiosirophycidae</taxon>
        <taxon>Stephanodiscales</taxon>
        <taxon>Stephanodiscaceae</taxon>
        <taxon>Discostella</taxon>
    </lineage>
</organism>
<gene>
    <name evidence="5" type="ORF">ACHAWU_008670</name>
</gene>
<evidence type="ECO:0000259" key="4">
    <source>
        <dbReference type="Pfam" id="PF04755"/>
    </source>
</evidence>
<evidence type="ECO:0000256" key="1">
    <source>
        <dbReference type="ARBA" id="ARBA00004474"/>
    </source>
</evidence>
<keyword evidence="3" id="KW-0732">Signal</keyword>
<evidence type="ECO:0000313" key="5">
    <source>
        <dbReference type="EMBL" id="KAL3759061.1"/>
    </source>
</evidence>
<dbReference type="InterPro" id="IPR039633">
    <property type="entry name" value="PAP"/>
</dbReference>
<feature type="chain" id="PRO_5044823768" description="Plastid lipid-associated protein/fibrillin conserved domain-containing protein" evidence="3">
    <location>
        <begin position="25"/>
        <end position="280"/>
    </location>
</feature>
<accession>A0ABD3M4X4</accession>
<evidence type="ECO:0000313" key="6">
    <source>
        <dbReference type="Proteomes" id="UP001530293"/>
    </source>
</evidence>
<dbReference type="Pfam" id="PF04755">
    <property type="entry name" value="PAP_fibrillin"/>
    <property type="match status" value="2"/>
</dbReference>
<comment type="subcellular location">
    <subcellularLocation>
        <location evidence="1">Plastid</location>
    </subcellularLocation>
</comment>
<feature type="domain" description="Plastid lipid-associated protein/fibrillin conserved" evidence="4">
    <location>
        <begin position="63"/>
        <end position="140"/>
    </location>
</feature>
<dbReference type="Proteomes" id="UP001530293">
    <property type="component" value="Unassembled WGS sequence"/>
</dbReference>
<feature type="domain" description="Plastid lipid-associated protein/fibrillin conserved" evidence="4">
    <location>
        <begin position="233"/>
        <end position="274"/>
    </location>
</feature>
<evidence type="ECO:0000256" key="2">
    <source>
        <dbReference type="ARBA" id="ARBA00022640"/>
    </source>
</evidence>
<comment type="caution">
    <text evidence="5">The sequence shown here is derived from an EMBL/GenBank/DDBJ whole genome shotgun (WGS) entry which is preliminary data.</text>
</comment>
<reference evidence="5 6" key="1">
    <citation type="submission" date="2024-10" db="EMBL/GenBank/DDBJ databases">
        <title>Updated reference genomes for cyclostephanoid diatoms.</title>
        <authorList>
            <person name="Roberts W.R."/>
            <person name="Alverson A.J."/>
        </authorList>
    </citation>
    <scope>NUCLEOTIDE SEQUENCE [LARGE SCALE GENOMIC DNA]</scope>
    <source>
        <strain evidence="5 6">AJA232-27</strain>
    </source>
</reference>
<keyword evidence="6" id="KW-1185">Reference proteome</keyword>